<feature type="non-terminal residue" evidence="1">
    <location>
        <position position="1"/>
    </location>
</feature>
<dbReference type="Proteomes" id="UP000789920">
    <property type="component" value="Unassembled WGS sequence"/>
</dbReference>
<dbReference type="EMBL" id="CAJVQC010049658">
    <property type="protein sequence ID" value="CAG8787932.1"/>
    <property type="molecule type" value="Genomic_DNA"/>
</dbReference>
<name>A0ACA9REB4_9GLOM</name>
<organism evidence="1 2">
    <name type="scientific">Racocetra persica</name>
    <dbReference type="NCBI Taxonomy" id="160502"/>
    <lineage>
        <taxon>Eukaryota</taxon>
        <taxon>Fungi</taxon>
        <taxon>Fungi incertae sedis</taxon>
        <taxon>Mucoromycota</taxon>
        <taxon>Glomeromycotina</taxon>
        <taxon>Glomeromycetes</taxon>
        <taxon>Diversisporales</taxon>
        <taxon>Gigasporaceae</taxon>
        <taxon>Racocetra</taxon>
    </lineage>
</organism>
<evidence type="ECO:0000313" key="1">
    <source>
        <dbReference type="EMBL" id="CAG8787932.1"/>
    </source>
</evidence>
<gene>
    <name evidence="1" type="ORF">RPERSI_LOCUS18621</name>
</gene>
<sequence>AEGFYLHVSELHYTLPPKKYPIPNNYFIKTTWRRGKNQKTVQCKINYINRKPEFQILYGASFEFKIKSNVLASRAATNYKKAINNNLNKKFGLSRPLLFRLQLQKLQIIREFQAKQYRIKPIDQYTRTTLWR</sequence>
<comment type="caution">
    <text evidence="1">The sequence shown here is derived from an EMBL/GenBank/DDBJ whole genome shotgun (WGS) entry which is preliminary data.</text>
</comment>
<reference evidence="1" key="1">
    <citation type="submission" date="2021-06" db="EMBL/GenBank/DDBJ databases">
        <authorList>
            <person name="Kallberg Y."/>
            <person name="Tangrot J."/>
            <person name="Rosling A."/>
        </authorList>
    </citation>
    <scope>NUCLEOTIDE SEQUENCE</scope>
    <source>
        <strain evidence="1">MA461A</strain>
    </source>
</reference>
<evidence type="ECO:0000313" key="2">
    <source>
        <dbReference type="Proteomes" id="UP000789920"/>
    </source>
</evidence>
<protein>
    <submittedName>
        <fullName evidence="1">36622_t:CDS:1</fullName>
    </submittedName>
</protein>
<accession>A0ACA9REB4</accession>
<proteinExistence type="predicted"/>
<feature type="non-terminal residue" evidence="1">
    <location>
        <position position="132"/>
    </location>
</feature>
<keyword evidence="2" id="KW-1185">Reference proteome</keyword>